<evidence type="ECO:0000313" key="3">
    <source>
        <dbReference type="EMBL" id="MCG7505238.1"/>
    </source>
</evidence>
<dbReference type="InterPro" id="IPR017938">
    <property type="entry name" value="Riboflavin_synthase-like_b-brl"/>
</dbReference>
<dbReference type="SUPFAM" id="SSF63380">
    <property type="entry name" value="Riboflavin synthase domain-like"/>
    <property type="match status" value="1"/>
</dbReference>
<reference evidence="3 4" key="1">
    <citation type="submission" date="2022-02" db="EMBL/GenBank/DDBJ databases">
        <title>Draft genome sequence of Mezorhizobium retamae strain IRAMC:0171 isolated from Retama raetam nodules.</title>
        <authorList>
            <person name="Bengaied R."/>
            <person name="Sbissi I."/>
            <person name="Huber K."/>
            <person name="Ghodbane F."/>
            <person name="Nouioui I."/>
            <person name="Tarhouni M."/>
            <person name="Gtari M."/>
        </authorList>
    </citation>
    <scope>NUCLEOTIDE SEQUENCE [LARGE SCALE GENOMIC DNA]</scope>
    <source>
        <strain evidence="3 4">IRAMC:0171</strain>
    </source>
</reference>
<dbReference type="InterPro" id="IPR039261">
    <property type="entry name" value="FNR_nucleotide-bd"/>
</dbReference>
<dbReference type="Proteomes" id="UP001201701">
    <property type="component" value="Unassembled WGS sequence"/>
</dbReference>
<dbReference type="Pfam" id="PF09981">
    <property type="entry name" value="DUF2218"/>
    <property type="match status" value="1"/>
</dbReference>
<dbReference type="Gene3D" id="3.30.310.50">
    <property type="entry name" value="Alpha-D-phosphohexomutase, C-terminal domain"/>
    <property type="match status" value="1"/>
</dbReference>
<dbReference type="PROSITE" id="PS51384">
    <property type="entry name" value="FAD_FR"/>
    <property type="match status" value="1"/>
</dbReference>
<dbReference type="CDD" id="cd06193">
    <property type="entry name" value="siderophore_interacting"/>
    <property type="match status" value="1"/>
</dbReference>
<comment type="similarity">
    <text evidence="1">Belongs to the SIP oxidoreductase family.</text>
</comment>
<evidence type="ECO:0000313" key="4">
    <source>
        <dbReference type="Proteomes" id="UP001201701"/>
    </source>
</evidence>
<dbReference type="InterPro" id="IPR014543">
    <property type="entry name" value="UCP028291"/>
</dbReference>
<protein>
    <submittedName>
        <fullName evidence="3">Siderophore-interacting protein</fullName>
    </submittedName>
</protein>
<sequence length="356" mass="38969">MMTFSAQTRVVLSDPEAIVAPVCEHMLEHGGIARMEDGVRILEFSGARVRFSLMDDGTLVDVEANSLENLYFVRVAVASHILEFAEPATPTIVWSGDGGDLARPPNFQILRITDVQDITPHMRRISFHGDNVARFAGMNALHLNVLCQHPDLAAPQWPTVGSNGLAQWEDPSRRPSLRKYTVRSLDVAANRLDIDFVLHADAGPGSALAEAARIGAEIGVIGPGGGGLVDADWYLFAGDETALPAIARMLERLPAQARGKAFIEVADECEVQHLDFRAGIEVTWLYRNGAAAGTTSLLVDAVRSSAPPDDESSVYIWAGCEFATFRQIRSYCRTELRLKKDEHLVVSYWNRGNSSE</sequence>
<dbReference type="PANTHER" id="PTHR30157:SF0">
    <property type="entry name" value="NADPH-DEPENDENT FERRIC-CHELATE REDUCTASE"/>
    <property type="match status" value="1"/>
</dbReference>
<dbReference type="RefSeq" id="WP_239364018.1">
    <property type="nucleotide sequence ID" value="NZ_JAKREW010000006.1"/>
</dbReference>
<dbReference type="Gene3D" id="3.40.50.80">
    <property type="entry name" value="Nucleotide-binding domain of ferredoxin-NADP reductase (FNR) module"/>
    <property type="match status" value="1"/>
</dbReference>
<keyword evidence="4" id="KW-1185">Reference proteome</keyword>
<comment type="caution">
    <text evidence="3">The sequence shown here is derived from an EMBL/GenBank/DDBJ whole genome shotgun (WGS) entry which is preliminary data.</text>
</comment>
<dbReference type="InterPro" id="IPR017927">
    <property type="entry name" value="FAD-bd_FR_type"/>
</dbReference>
<dbReference type="InterPro" id="IPR007037">
    <property type="entry name" value="SIP_rossman_dom"/>
</dbReference>
<name>A0ABS9QCU3_9HYPH</name>
<evidence type="ECO:0000256" key="1">
    <source>
        <dbReference type="ARBA" id="ARBA00035644"/>
    </source>
</evidence>
<accession>A0ABS9QCU3</accession>
<dbReference type="Pfam" id="PF04954">
    <property type="entry name" value="SIP"/>
    <property type="match status" value="1"/>
</dbReference>
<dbReference type="Pfam" id="PF08021">
    <property type="entry name" value="FAD_binding_9"/>
    <property type="match status" value="1"/>
</dbReference>
<dbReference type="PANTHER" id="PTHR30157">
    <property type="entry name" value="FERRIC REDUCTASE, NADPH-DEPENDENT"/>
    <property type="match status" value="1"/>
</dbReference>
<feature type="domain" description="FAD-binding FR-type" evidence="2">
    <location>
        <begin position="105"/>
        <end position="230"/>
    </location>
</feature>
<proteinExistence type="inferred from homology"/>
<dbReference type="InterPro" id="IPR013113">
    <property type="entry name" value="SIP_FAD-bd"/>
</dbReference>
<organism evidence="3 4">
    <name type="scientific">Mesorhizobium retamae</name>
    <dbReference type="NCBI Taxonomy" id="2912854"/>
    <lineage>
        <taxon>Bacteria</taxon>
        <taxon>Pseudomonadati</taxon>
        <taxon>Pseudomonadota</taxon>
        <taxon>Alphaproteobacteria</taxon>
        <taxon>Hyphomicrobiales</taxon>
        <taxon>Phyllobacteriaceae</taxon>
        <taxon>Mesorhizobium</taxon>
    </lineage>
</organism>
<dbReference type="EMBL" id="JAKREW010000006">
    <property type="protein sequence ID" value="MCG7505238.1"/>
    <property type="molecule type" value="Genomic_DNA"/>
</dbReference>
<evidence type="ECO:0000259" key="2">
    <source>
        <dbReference type="PROSITE" id="PS51384"/>
    </source>
</evidence>
<dbReference type="InterPro" id="IPR039374">
    <property type="entry name" value="SIP_fam"/>
</dbReference>
<dbReference type="Gene3D" id="2.40.30.10">
    <property type="entry name" value="Translation factors"/>
    <property type="match status" value="1"/>
</dbReference>
<gene>
    <name evidence="3" type="ORF">L4923_09415</name>
</gene>